<gene>
    <name evidence="3" type="ORF">Poly21_57120</name>
</gene>
<keyword evidence="2" id="KW-1133">Transmembrane helix</keyword>
<feature type="transmembrane region" description="Helical" evidence="2">
    <location>
        <begin position="121"/>
        <end position="140"/>
    </location>
</feature>
<evidence type="ECO:0000256" key="1">
    <source>
        <dbReference type="SAM" id="MobiDB-lite"/>
    </source>
</evidence>
<accession>A0A5C6AZJ7</accession>
<keyword evidence="4" id="KW-1185">Reference proteome</keyword>
<sequence>MSARDSGVTRFGRSNFSRPDPVNPNVPRLKSMIAKRTPIQRYASYAIAALLVVASLLGLLYNASSVFAAFAGAFDESQDIGKLPHFLTAFYVMSAICIACYVSIIVASIGICLGSATCARVLAMLLLLEVLYFFAVGSMWTLPNAGRGIAAATGIANGGLMAQFILLMPIWIPIVFAFLGLYRDNPVAATDDTAALTPFPDIGEPSDASERRNRAL</sequence>
<evidence type="ECO:0000256" key="2">
    <source>
        <dbReference type="SAM" id="Phobius"/>
    </source>
</evidence>
<evidence type="ECO:0000313" key="4">
    <source>
        <dbReference type="Proteomes" id="UP000319908"/>
    </source>
</evidence>
<feature type="transmembrane region" description="Helical" evidence="2">
    <location>
        <begin position="160"/>
        <end position="182"/>
    </location>
</feature>
<reference evidence="3 4" key="1">
    <citation type="journal article" date="2020" name="Antonie Van Leeuwenhoek">
        <title>Rhodopirellula heiligendammensis sp. nov., Rhodopirellula pilleata sp. nov., and Rhodopirellula solitaria sp. nov. isolated from natural or artificial marine surfaces in Northern Germany and California, USA, and emended description of the genus Rhodopirellula.</title>
        <authorList>
            <person name="Kallscheuer N."/>
            <person name="Wiegand S."/>
            <person name="Jogler M."/>
            <person name="Boedeker C."/>
            <person name="Peeters S.H."/>
            <person name="Rast P."/>
            <person name="Heuer A."/>
            <person name="Jetten M.S.M."/>
            <person name="Rohde M."/>
            <person name="Jogler C."/>
        </authorList>
    </citation>
    <scope>NUCLEOTIDE SEQUENCE [LARGE SCALE GENOMIC DNA]</scope>
    <source>
        <strain evidence="3 4">Poly21</strain>
    </source>
</reference>
<dbReference type="AlphaFoldDB" id="A0A5C6AZJ7"/>
<feature type="transmembrane region" description="Helical" evidence="2">
    <location>
        <begin position="90"/>
        <end position="114"/>
    </location>
</feature>
<keyword evidence="2" id="KW-0812">Transmembrane</keyword>
<evidence type="ECO:0000313" key="3">
    <source>
        <dbReference type="EMBL" id="TWU05383.1"/>
    </source>
</evidence>
<proteinExistence type="predicted"/>
<protein>
    <submittedName>
        <fullName evidence="3">Uncharacterized protein</fullName>
    </submittedName>
</protein>
<feature type="region of interest" description="Disordered" evidence="1">
    <location>
        <begin position="1"/>
        <end position="23"/>
    </location>
</feature>
<dbReference type="Proteomes" id="UP000319908">
    <property type="component" value="Unassembled WGS sequence"/>
</dbReference>
<comment type="caution">
    <text evidence="3">The sequence shown here is derived from an EMBL/GenBank/DDBJ whole genome shotgun (WGS) entry which is preliminary data.</text>
</comment>
<organism evidence="3 4">
    <name type="scientific">Allorhodopirellula heiligendammensis</name>
    <dbReference type="NCBI Taxonomy" id="2714739"/>
    <lineage>
        <taxon>Bacteria</taxon>
        <taxon>Pseudomonadati</taxon>
        <taxon>Planctomycetota</taxon>
        <taxon>Planctomycetia</taxon>
        <taxon>Pirellulales</taxon>
        <taxon>Pirellulaceae</taxon>
        <taxon>Allorhodopirellula</taxon>
    </lineage>
</organism>
<dbReference type="EMBL" id="SJPU01000019">
    <property type="protein sequence ID" value="TWU05383.1"/>
    <property type="molecule type" value="Genomic_DNA"/>
</dbReference>
<keyword evidence="2" id="KW-0472">Membrane</keyword>
<name>A0A5C6AZJ7_9BACT</name>
<feature type="transmembrane region" description="Helical" evidence="2">
    <location>
        <begin position="42"/>
        <end position="70"/>
    </location>
</feature>